<dbReference type="Gene3D" id="3.40.1280.10">
    <property type="match status" value="1"/>
</dbReference>
<evidence type="ECO:0000313" key="5">
    <source>
        <dbReference type="EMBL" id="GGK37764.1"/>
    </source>
</evidence>
<dbReference type="GO" id="GO:0008173">
    <property type="term" value="F:RNA methyltransferase activity"/>
    <property type="evidence" value="ECO:0007669"/>
    <property type="project" value="InterPro"/>
</dbReference>
<dbReference type="RefSeq" id="WP_188913641.1">
    <property type="nucleotide sequence ID" value="NZ_BMMF01000007.1"/>
</dbReference>
<gene>
    <name evidence="5" type="ORF">GCM10011322_26010</name>
</gene>
<dbReference type="InterPro" id="IPR029026">
    <property type="entry name" value="tRNA_m1G_MTases_N"/>
</dbReference>
<evidence type="ECO:0000259" key="4">
    <source>
        <dbReference type="SMART" id="SM00967"/>
    </source>
</evidence>
<protein>
    <submittedName>
        <fullName evidence="5">23S rRNA (Guanosine(2251)-2'-O)-methyltransferase RlmB</fullName>
    </submittedName>
</protein>
<dbReference type="GO" id="GO:0032259">
    <property type="term" value="P:methylation"/>
    <property type="evidence" value="ECO:0007669"/>
    <property type="project" value="UniProtKB-KW"/>
</dbReference>
<feature type="compositionally biased region" description="Basic residues" evidence="3">
    <location>
        <begin position="39"/>
        <end position="48"/>
    </location>
</feature>
<dbReference type="SUPFAM" id="SSF75217">
    <property type="entry name" value="alpha/beta knot"/>
    <property type="match status" value="1"/>
</dbReference>
<feature type="domain" description="RNA 2-O ribose methyltransferase substrate binding" evidence="4">
    <location>
        <begin position="58"/>
        <end position="131"/>
    </location>
</feature>
<reference evidence="5 6" key="1">
    <citation type="journal article" date="2014" name="Int. J. Syst. Evol. Microbiol.">
        <title>Complete genome sequence of Corynebacterium casei LMG S-19264T (=DSM 44701T), isolated from a smear-ripened cheese.</title>
        <authorList>
            <consortium name="US DOE Joint Genome Institute (JGI-PGF)"/>
            <person name="Walter F."/>
            <person name="Albersmeier A."/>
            <person name="Kalinowski J."/>
            <person name="Ruckert C."/>
        </authorList>
    </citation>
    <scope>NUCLEOTIDE SEQUENCE [LARGE SCALE GENOMIC DNA]</scope>
    <source>
        <strain evidence="5 6">CGMCC 1.9161</strain>
    </source>
</reference>
<dbReference type="GO" id="GO:0003723">
    <property type="term" value="F:RNA binding"/>
    <property type="evidence" value="ECO:0007669"/>
    <property type="project" value="InterPro"/>
</dbReference>
<feature type="region of interest" description="Disordered" evidence="3">
    <location>
        <begin position="1"/>
        <end position="53"/>
    </location>
</feature>
<dbReference type="PANTHER" id="PTHR46429:SF1">
    <property type="entry name" value="23S RRNA (GUANOSINE-2'-O-)-METHYLTRANSFERASE RLMB"/>
    <property type="match status" value="1"/>
</dbReference>
<dbReference type="InterPro" id="IPR001537">
    <property type="entry name" value="SpoU_MeTrfase"/>
</dbReference>
<evidence type="ECO:0000256" key="2">
    <source>
        <dbReference type="ARBA" id="ARBA00022679"/>
    </source>
</evidence>
<accession>A0A917Q9T4</accession>
<dbReference type="AlphaFoldDB" id="A0A917Q9T4"/>
<evidence type="ECO:0000313" key="6">
    <source>
        <dbReference type="Proteomes" id="UP000600449"/>
    </source>
</evidence>
<keyword evidence="2" id="KW-0808">Transferase</keyword>
<keyword evidence="6" id="KW-1185">Reference proteome</keyword>
<dbReference type="SUPFAM" id="SSF55315">
    <property type="entry name" value="L30e-like"/>
    <property type="match status" value="1"/>
</dbReference>
<dbReference type="Proteomes" id="UP000600449">
    <property type="component" value="Unassembled WGS sequence"/>
</dbReference>
<dbReference type="EMBL" id="BMMF01000007">
    <property type="protein sequence ID" value="GGK37764.1"/>
    <property type="molecule type" value="Genomic_DNA"/>
</dbReference>
<dbReference type="Gene3D" id="3.30.1330.30">
    <property type="match status" value="1"/>
</dbReference>
<dbReference type="InterPro" id="IPR029028">
    <property type="entry name" value="Alpha/beta_knot_MTases"/>
</dbReference>
<name>A0A917Q9T4_9HYPH</name>
<evidence type="ECO:0000256" key="1">
    <source>
        <dbReference type="ARBA" id="ARBA00022603"/>
    </source>
</evidence>
<comment type="caution">
    <text evidence="5">The sequence shown here is derived from an EMBL/GenBank/DDBJ whole genome shotgun (WGS) entry which is preliminary data.</text>
</comment>
<dbReference type="CDD" id="cd18103">
    <property type="entry name" value="SpoU-like_RlmB"/>
    <property type="match status" value="1"/>
</dbReference>
<dbReference type="InterPro" id="IPR004441">
    <property type="entry name" value="rRNA_MeTrfase_TrmH"/>
</dbReference>
<keyword evidence="1" id="KW-0489">Methyltransferase</keyword>
<dbReference type="InterPro" id="IPR013123">
    <property type="entry name" value="SpoU_subst-bd"/>
</dbReference>
<dbReference type="GO" id="GO:0005829">
    <property type="term" value="C:cytosol"/>
    <property type="evidence" value="ECO:0007669"/>
    <property type="project" value="TreeGrafter"/>
</dbReference>
<feature type="compositionally biased region" description="Low complexity" evidence="3">
    <location>
        <begin position="26"/>
        <end position="38"/>
    </location>
</feature>
<feature type="compositionally biased region" description="Basic and acidic residues" evidence="3">
    <location>
        <begin position="1"/>
        <end position="18"/>
    </location>
</feature>
<proteinExistence type="predicted"/>
<dbReference type="Pfam" id="PF00588">
    <property type="entry name" value="SpoU_methylase"/>
    <property type="match status" value="1"/>
</dbReference>
<dbReference type="Pfam" id="PF08032">
    <property type="entry name" value="SpoU_sub_bind"/>
    <property type="match status" value="1"/>
</dbReference>
<dbReference type="InterPro" id="IPR029064">
    <property type="entry name" value="Ribosomal_eL30-like_sf"/>
</dbReference>
<organism evidence="5 6">
    <name type="scientific">Salinarimonas ramus</name>
    <dbReference type="NCBI Taxonomy" id="690164"/>
    <lineage>
        <taxon>Bacteria</taxon>
        <taxon>Pseudomonadati</taxon>
        <taxon>Pseudomonadota</taxon>
        <taxon>Alphaproteobacteria</taxon>
        <taxon>Hyphomicrobiales</taxon>
        <taxon>Salinarimonadaceae</taxon>
        <taxon>Salinarimonas</taxon>
    </lineage>
</organism>
<evidence type="ECO:0000256" key="3">
    <source>
        <dbReference type="SAM" id="MobiDB-lite"/>
    </source>
</evidence>
<dbReference type="SMART" id="SM00967">
    <property type="entry name" value="SpoU_sub_bind"/>
    <property type="match status" value="1"/>
</dbReference>
<sequence length="287" mass="30801">MREIAHRPEPRPVADDKKPPRKPNAKRPAPYRTGAGARARARGPRTRPPRPDLDDVVVLYGWHPVTEALRNDAREIRRLLATENAARRLAEELPDVAASPQIVRPGEIDALVGPDAVHQGLYAEAEPLEGYDLDTLPDDALVLALDQITDPHNVGAIVRTAAAFGVTAIVTTARHSPAATGVLAKSASGGLEHVPFVVVRNLGDALDRLGERGFLRIGLDSEGDETFESLPARRPALLVLGAEGKGLRVRTRSLCDVVARLDMAGAIKSLNVSNAAAIALYALTRRL</sequence>
<dbReference type="PANTHER" id="PTHR46429">
    <property type="entry name" value="23S RRNA (GUANOSINE-2'-O-)-METHYLTRANSFERASE RLMB"/>
    <property type="match status" value="1"/>
</dbReference>
<dbReference type="GO" id="GO:0006396">
    <property type="term" value="P:RNA processing"/>
    <property type="evidence" value="ECO:0007669"/>
    <property type="project" value="InterPro"/>
</dbReference>